<dbReference type="InterPro" id="IPR004300">
    <property type="entry name" value="Glyco_hydro_57_N"/>
</dbReference>
<feature type="domain" description="Alpha-amylase/4-alpha-glucanotransferase C-terminal" evidence="5">
    <location>
        <begin position="414"/>
        <end position="465"/>
    </location>
</feature>
<gene>
    <name evidence="6" type="ORF">MPNT_60016</name>
</gene>
<dbReference type="GO" id="GO:0003824">
    <property type="term" value="F:catalytic activity"/>
    <property type="evidence" value="ECO:0007669"/>
    <property type="project" value="InterPro"/>
</dbReference>
<feature type="domain" description="Glycoside hydrolase family 57 N-terminal" evidence="3">
    <location>
        <begin position="26"/>
        <end position="262"/>
    </location>
</feature>
<feature type="domain" description="Alpha-amylase/4-alpha-glucanotransferase C-terminal" evidence="5">
    <location>
        <begin position="470"/>
        <end position="664"/>
    </location>
</feature>
<dbReference type="Pfam" id="PF09094">
    <property type="entry name" value="AmyA-A_glucT_m"/>
    <property type="match status" value="1"/>
</dbReference>
<evidence type="ECO:0000313" key="7">
    <source>
        <dbReference type="Proteomes" id="UP000663859"/>
    </source>
</evidence>
<dbReference type="Proteomes" id="UP000663859">
    <property type="component" value="Unassembled WGS sequence"/>
</dbReference>
<keyword evidence="2" id="KW-0119">Carbohydrate metabolism</keyword>
<dbReference type="Pfam" id="PF09095">
    <property type="entry name" value="AmyA-gluTrfs_C"/>
    <property type="match status" value="2"/>
</dbReference>
<sequence>MVCLKPVRLLWVIHFHQPLGNFPEIYERFVCRSCQPLLAALERHPKIRVALHFSGNLFEFIESHHPALLDQVAERVRLGQVELLGGGFYEPLLNLLPRNDALGQLVELACWISGRFGKEPKGAWLPESVWEPHFAQLLAEAGYQYTFLEDSLFEAAGWKKGELFHPFRTEYAGHPVVVFPIHRSWSRSIPFAPLVETKSAFVQISHRQQPQLVILGHNGALLGFWPQTYERLYEEGGLEAWLGFLEQEKDWLPTVLPEEVFEGSWQLTFLPCGAASQLAPSAMPTSSEVEYREAYGELANRYDADRFLPFFRAANWLGFLAKYPEAYRMYRKMLQLRKQLDELPAIARNRARKALWAAQEHSAYWHCRSGGVYANYLRDAVYQRLLSVEEEIFSFPPGQKVFLAATTLPGSPAKEWMLRTEICSVWVLPSYGGSVCEFSFLPTRYNVANTFCRRQEAYHKELPESRKTPQDWYLRYVFQDHFIPPGTSLEDFRAGSFVEFGDFVNQPYAVKTWALEPQRATLVLERHGGLYWREQRHPLSCQKSYSLHPPASLHVEYQLTNQGKVPIEVWFACELNYTCLAADGSERQLVVGDDRFSCATDFECAEARTWAIQDQTRKFLWEWELGHPAVLWHFGVWTTTLTEGEPERNYQGSSFVVVWPLRLDCGSTERFLLVSRMKKI</sequence>
<evidence type="ECO:0000256" key="1">
    <source>
        <dbReference type="ARBA" id="ARBA00006821"/>
    </source>
</evidence>
<evidence type="ECO:0000259" key="4">
    <source>
        <dbReference type="Pfam" id="PF09094"/>
    </source>
</evidence>
<accession>A0A8J2BVX7</accession>
<dbReference type="InterPro" id="IPR011013">
    <property type="entry name" value="Gal_mutarotase_sf_dom"/>
</dbReference>
<dbReference type="GO" id="GO:0005975">
    <property type="term" value="P:carbohydrate metabolic process"/>
    <property type="evidence" value="ECO:0007669"/>
    <property type="project" value="InterPro"/>
</dbReference>
<dbReference type="SUPFAM" id="SSF88713">
    <property type="entry name" value="Glycoside hydrolase/deacetylase"/>
    <property type="match status" value="1"/>
</dbReference>
<dbReference type="InterPro" id="IPR014718">
    <property type="entry name" value="GH-type_carb-bd"/>
</dbReference>
<dbReference type="InterPro" id="IPR011330">
    <property type="entry name" value="Glyco_hydro/deAcase_b/a-brl"/>
</dbReference>
<organism evidence="6 7">
    <name type="scientific">Candidatus Methylacidithermus pantelleriae</name>
    <dbReference type="NCBI Taxonomy" id="2744239"/>
    <lineage>
        <taxon>Bacteria</taxon>
        <taxon>Pseudomonadati</taxon>
        <taxon>Verrucomicrobiota</taxon>
        <taxon>Methylacidiphilae</taxon>
        <taxon>Methylacidiphilales</taxon>
        <taxon>Methylacidiphilaceae</taxon>
        <taxon>Candidatus Methylacidithermus</taxon>
    </lineage>
</organism>
<dbReference type="Gene3D" id="2.70.98.10">
    <property type="match status" value="1"/>
</dbReference>
<feature type="domain" description="Alpha-amylase/4-alpha-glucanotransferase central" evidence="4">
    <location>
        <begin position="316"/>
        <end position="389"/>
    </location>
</feature>
<dbReference type="GO" id="GO:0030246">
    <property type="term" value="F:carbohydrate binding"/>
    <property type="evidence" value="ECO:0007669"/>
    <property type="project" value="InterPro"/>
</dbReference>
<evidence type="ECO:0000259" key="5">
    <source>
        <dbReference type="Pfam" id="PF09095"/>
    </source>
</evidence>
<dbReference type="PANTHER" id="PTHR36306:SF1">
    <property type="entry name" value="ALPHA-AMYLASE-RELATED"/>
    <property type="match status" value="1"/>
</dbReference>
<comment type="similarity">
    <text evidence="1">Belongs to the glycosyl hydrolase 57 family.</text>
</comment>
<dbReference type="InterPro" id="IPR015179">
    <property type="entry name" value="A-amylase/a-glucTrfase_C"/>
</dbReference>
<comment type="caution">
    <text evidence="6">The sequence shown here is derived from an EMBL/GenBank/DDBJ whole genome shotgun (WGS) entry which is preliminary data.</text>
</comment>
<evidence type="ECO:0000259" key="3">
    <source>
        <dbReference type="Pfam" id="PF03065"/>
    </source>
</evidence>
<proteinExistence type="inferred from homology"/>
<dbReference type="InterPro" id="IPR052046">
    <property type="entry name" value="GH57_Enzymes"/>
</dbReference>
<dbReference type="SUPFAM" id="SSF88688">
    <property type="entry name" value="Families 57/38 glycoside transferase middle domain"/>
    <property type="match status" value="1"/>
</dbReference>
<reference evidence="6" key="1">
    <citation type="submission" date="2021-02" db="EMBL/GenBank/DDBJ databases">
        <authorList>
            <person name="Cremers G."/>
            <person name="Picone N."/>
        </authorList>
    </citation>
    <scope>NUCLEOTIDE SEQUENCE</scope>
    <source>
        <strain evidence="6">PQ17</strain>
    </source>
</reference>
<name>A0A8J2BVX7_9BACT</name>
<keyword evidence="7" id="KW-1185">Reference proteome</keyword>
<evidence type="ECO:0000313" key="6">
    <source>
        <dbReference type="EMBL" id="CAF0703499.1"/>
    </source>
</evidence>
<dbReference type="AlphaFoldDB" id="A0A8J2BVX7"/>
<dbReference type="SUPFAM" id="SSF74650">
    <property type="entry name" value="Galactose mutarotase-like"/>
    <property type="match status" value="1"/>
</dbReference>
<dbReference type="InterPro" id="IPR028995">
    <property type="entry name" value="Glyco_hydro_57/38_cen_sf"/>
</dbReference>
<protein>
    <submittedName>
        <fullName evidence="6">Alpha-amylase</fullName>
    </submittedName>
</protein>
<dbReference type="EMBL" id="CAJNOB010000056">
    <property type="protein sequence ID" value="CAF0703499.1"/>
    <property type="molecule type" value="Genomic_DNA"/>
</dbReference>
<dbReference type="InterPro" id="IPR015178">
    <property type="entry name" value="A-amylase/a-glucTrfase_central"/>
</dbReference>
<dbReference type="Gene3D" id="3.20.110.20">
    <property type="match status" value="1"/>
</dbReference>
<evidence type="ECO:0000256" key="2">
    <source>
        <dbReference type="ARBA" id="ARBA00023277"/>
    </source>
</evidence>
<dbReference type="PANTHER" id="PTHR36306">
    <property type="entry name" value="ALPHA-AMYLASE-RELATED-RELATED"/>
    <property type="match status" value="1"/>
</dbReference>
<dbReference type="Pfam" id="PF03065">
    <property type="entry name" value="Glyco_hydro_57"/>
    <property type="match status" value="1"/>
</dbReference>
<dbReference type="RefSeq" id="WP_174582401.1">
    <property type="nucleotide sequence ID" value="NZ_CAJNOB010000056.1"/>
</dbReference>